<dbReference type="Pfam" id="PF04494">
    <property type="entry name" value="TFIID_NTD2"/>
    <property type="match status" value="1"/>
</dbReference>
<feature type="repeat" description="WD" evidence="8">
    <location>
        <begin position="588"/>
        <end position="629"/>
    </location>
</feature>
<dbReference type="AlphaFoldDB" id="W6PYW4"/>
<reference evidence="11" key="1">
    <citation type="journal article" date="2014" name="Nat. Commun.">
        <title>Multiple recent horizontal transfers of a large genomic region in cheese making fungi.</title>
        <authorList>
            <person name="Cheeseman K."/>
            <person name="Ropars J."/>
            <person name="Renault P."/>
            <person name="Dupont J."/>
            <person name="Gouzy J."/>
            <person name="Branca A."/>
            <person name="Abraham A.L."/>
            <person name="Ceppi M."/>
            <person name="Conseiller E."/>
            <person name="Debuchy R."/>
            <person name="Malagnac F."/>
            <person name="Goarin A."/>
            <person name="Silar P."/>
            <person name="Lacoste S."/>
            <person name="Sallet E."/>
            <person name="Bensimon A."/>
            <person name="Giraud T."/>
            <person name="Brygoo Y."/>
        </authorList>
    </citation>
    <scope>NUCLEOTIDE SEQUENCE [LARGE SCALE GENOMIC DNA]</scope>
    <source>
        <strain evidence="11">FM164</strain>
    </source>
</reference>
<evidence type="ECO:0000256" key="6">
    <source>
        <dbReference type="ARBA" id="ARBA00023163"/>
    </source>
</evidence>
<evidence type="ECO:0000256" key="3">
    <source>
        <dbReference type="ARBA" id="ARBA00022574"/>
    </source>
</evidence>
<feature type="repeat" description="WD" evidence="8">
    <location>
        <begin position="638"/>
        <end position="672"/>
    </location>
</feature>
<dbReference type="InterPro" id="IPR006594">
    <property type="entry name" value="LisH"/>
</dbReference>
<dbReference type="PROSITE" id="PS50896">
    <property type="entry name" value="LISH"/>
    <property type="match status" value="1"/>
</dbReference>
<dbReference type="Pfam" id="PF08513">
    <property type="entry name" value="LisH"/>
    <property type="match status" value="1"/>
</dbReference>
<organism evidence="11 12">
    <name type="scientific">Penicillium roqueforti (strain FM164)</name>
    <dbReference type="NCBI Taxonomy" id="1365484"/>
    <lineage>
        <taxon>Eukaryota</taxon>
        <taxon>Fungi</taxon>
        <taxon>Dikarya</taxon>
        <taxon>Ascomycota</taxon>
        <taxon>Pezizomycotina</taxon>
        <taxon>Eurotiomycetes</taxon>
        <taxon>Eurotiomycetidae</taxon>
        <taxon>Eurotiales</taxon>
        <taxon>Aspergillaceae</taxon>
        <taxon>Penicillium</taxon>
    </lineage>
</organism>
<proteinExistence type="inferred from homology"/>
<dbReference type="InterPro" id="IPR007582">
    <property type="entry name" value="TFIID_NTD2"/>
</dbReference>
<feature type="region of interest" description="Disordered" evidence="9">
    <location>
        <begin position="1"/>
        <end position="55"/>
    </location>
</feature>
<name>W6PYW4_PENRF</name>
<gene>
    <name evidence="11" type="ORF">PROQFM164_S01g000958</name>
</gene>
<dbReference type="Gene3D" id="1.25.40.500">
    <property type="entry name" value="TFIID subunit TAF5, NTD2 domain"/>
    <property type="match status" value="1"/>
</dbReference>
<accession>W6PYW4</accession>
<dbReference type="OMA" id="HNHPVWD"/>
<dbReference type="Pfam" id="PF00400">
    <property type="entry name" value="WD40"/>
    <property type="match status" value="6"/>
</dbReference>
<feature type="repeat" description="WD" evidence="8">
    <location>
        <begin position="546"/>
        <end position="587"/>
    </location>
</feature>
<dbReference type="Gene3D" id="2.130.10.10">
    <property type="entry name" value="YVTN repeat-like/Quinoprotein amine dehydrogenase"/>
    <property type="match status" value="2"/>
</dbReference>
<feature type="region of interest" description="Disordered" evidence="9">
    <location>
        <begin position="674"/>
        <end position="702"/>
    </location>
</feature>
<feature type="domain" description="TFIID subunit TAF5 NTD2" evidence="10">
    <location>
        <begin position="101"/>
        <end position="231"/>
    </location>
</feature>
<dbReference type="OrthoDB" id="10266330at2759"/>
<evidence type="ECO:0000256" key="5">
    <source>
        <dbReference type="ARBA" id="ARBA00023015"/>
    </source>
</evidence>
<keyword evidence="6" id="KW-0804">Transcription</keyword>
<feature type="compositionally biased region" description="Low complexity" evidence="9">
    <location>
        <begin position="1"/>
        <end position="16"/>
    </location>
</feature>
<comment type="similarity">
    <text evidence="2">Belongs to the WD repeat TAF5 family.</text>
</comment>
<dbReference type="InterPro" id="IPR001680">
    <property type="entry name" value="WD40_rpt"/>
</dbReference>
<protein>
    <submittedName>
        <fullName evidence="11">LisH dimerisation motif</fullName>
    </submittedName>
</protein>
<keyword evidence="3 8" id="KW-0853">WD repeat</keyword>
<evidence type="ECO:0000313" key="12">
    <source>
        <dbReference type="Proteomes" id="UP000030686"/>
    </source>
</evidence>
<dbReference type="InterPro" id="IPR015943">
    <property type="entry name" value="WD40/YVTN_repeat-like_dom_sf"/>
</dbReference>
<feature type="compositionally biased region" description="Polar residues" evidence="9">
    <location>
        <begin position="674"/>
        <end position="683"/>
    </location>
</feature>
<dbReference type="SUPFAM" id="SSF160897">
    <property type="entry name" value="Taf5 N-terminal domain-like"/>
    <property type="match status" value="1"/>
</dbReference>
<evidence type="ECO:0000256" key="1">
    <source>
        <dbReference type="ARBA" id="ARBA00004123"/>
    </source>
</evidence>
<dbReference type="PROSITE" id="PS50294">
    <property type="entry name" value="WD_REPEATS_REGION"/>
    <property type="match status" value="4"/>
</dbReference>
<evidence type="ECO:0000256" key="2">
    <source>
        <dbReference type="ARBA" id="ARBA00009435"/>
    </source>
</evidence>
<dbReference type="InterPro" id="IPR037264">
    <property type="entry name" value="TFIID_NTD2_sf"/>
</dbReference>
<comment type="subcellular location">
    <subcellularLocation>
        <location evidence="1">Nucleus</location>
    </subcellularLocation>
</comment>
<dbReference type="CDD" id="cd08044">
    <property type="entry name" value="TAF5_NTD2"/>
    <property type="match status" value="1"/>
</dbReference>
<dbReference type="CDD" id="cd00200">
    <property type="entry name" value="WD40"/>
    <property type="match status" value="1"/>
</dbReference>
<evidence type="ECO:0000313" key="11">
    <source>
        <dbReference type="EMBL" id="CDM27149.1"/>
    </source>
</evidence>
<keyword evidence="12" id="KW-1185">Reference proteome</keyword>
<dbReference type="InterPro" id="IPR036322">
    <property type="entry name" value="WD40_repeat_dom_sf"/>
</dbReference>
<evidence type="ECO:0000256" key="9">
    <source>
        <dbReference type="SAM" id="MobiDB-lite"/>
    </source>
</evidence>
<feature type="repeat" description="WD" evidence="8">
    <location>
        <begin position="481"/>
        <end position="503"/>
    </location>
</feature>
<dbReference type="SUPFAM" id="SSF50978">
    <property type="entry name" value="WD40 repeat-like"/>
    <property type="match status" value="1"/>
</dbReference>
<dbReference type="PROSITE" id="PS00678">
    <property type="entry name" value="WD_REPEATS_1"/>
    <property type="match status" value="1"/>
</dbReference>
<dbReference type="Proteomes" id="UP000030686">
    <property type="component" value="Unassembled WGS sequence"/>
</dbReference>
<dbReference type="SMART" id="SM00667">
    <property type="entry name" value="LisH"/>
    <property type="match status" value="1"/>
</dbReference>
<dbReference type="InterPro" id="IPR020472">
    <property type="entry name" value="WD40_PAC1"/>
</dbReference>
<sequence length="741" mass="81437">MSAQGGAPSPGPRSGSMGPGVNGNGMAMPSQQPLPGNPVHSAPTPGPSAPPSGAMSQQNLNQIVIDYLAKKGYSRTEAMLRMESANQEIDGRPLPQLGEDSRPKTRQGFDLLKNWVEENLDLYKPELRRVLWPLFVYSFFNMVTSFYPQDAKSFFETNKNMFLPEHTDDVRHFEPISLPEHLQDNSVAKLYRNNKYRVVLSNPAYTNLLQFLESKDKEGGSVMNAILSSFCSVKTLDRAADDRFSFAAMLNQIGADQTFPAEDEGIPGHHPGSAYTGDNPAMAGTLPRLKLGRLPMEQLLEEDVRAELAEEDAKQPPLAGRNTLIQEFDQMIKNEDDDEAPSRADIPFPPSTARDVQIEVKKVMEHRDRFEIKARTGGVGPGLSVCMFTFHNTYDGVTCMDFSDDSQIVAVGFQQSYIRIWSLDGTNIQAADPEFDNSPPASSRRLIGHSGPVTAVAFQPCATAREGISEDDKVPTNARWLLSSSMDKTVRLWSLDSWQCMVVYKGHDRPVWDLSWGPFGHYFVSGGSDRTARLWVSDQIRQQRIFVGHDQDVDVVCFHPNSAYIFTASSDHTVRMWAVSTGNAVRMFTGHTGSITAMECSRDGKLLASADDQGCIILWDLAPGRLLKRMRGHGKGGIWSVSWSVESTVLVSGGADGTVRVWDVAGSQETTQGGRILNESGTGTRLDAAANPSTSQTKKKKGKDVVVTADQISAFPTKKSPVYRVKFTNMNLVVAGGAYLP</sequence>
<dbReference type="GO" id="GO:0016251">
    <property type="term" value="F:RNA polymerase II general transcription initiation factor activity"/>
    <property type="evidence" value="ECO:0007669"/>
    <property type="project" value="TreeGrafter"/>
</dbReference>
<evidence type="ECO:0000256" key="7">
    <source>
        <dbReference type="ARBA" id="ARBA00023242"/>
    </source>
</evidence>
<dbReference type="GO" id="GO:0006367">
    <property type="term" value="P:transcription initiation at RNA polymerase II promoter"/>
    <property type="evidence" value="ECO:0007669"/>
    <property type="project" value="TreeGrafter"/>
</dbReference>
<dbReference type="PROSITE" id="PS50082">
    <property type="entry name" value="WD_REPEATS_2"/>
    <property type="match status" value="5"/>
</dbReference>
<keyword evidence="4" id="KW-0677">Repeat</keyword>
<dbReference type="GO" id="GO:0005669">
    <property type="term" value="C:transcription factor TFIID complex"/>
    <property type="evidence" value="ECO:0007669"/>
    <property type="project" value="TreeGrafter"/>
</dbReference>
<dbReference type="PANTHER" id="PTHR19879:SF1">
    <property type="entry name" value="CANNONBALL-RELATED"/>
    <property type="match status" value="1"/>
</dbReference>
<keyword evidence="5" id="KW-0805">Transcription regulation</keyword>
<keyword evidence="7" id="KW-0539">Nucleus</keyword>
<evidence type="ECO:0000256" key="8">
    <source>
        <dbReference type="PROSITE-ProRule" id="PRU00221"/>
    </source>
</evidence>
<evidence type="ECO:0000259" key="10">
    <source>
        <dbReference type="Pfam" id="PF04494"/>
    </source>
</evidence>
<dbReference type="SMART" id="SM00320">
    <property type="entry name" value="WD40"/>
    <property type="match status" value="6"/>
</dbReference>
<evidence type="ECO:0000256" key="4">
    <source>
        <dbReference type="ARBA" id="ARBA00022737"/>
    </source>
</evidence>
<dbReference type="EMBL" id="HG792015">
    <property type="protein sequence ID" value="CDM27149.1"/>
    <property type="molecule type" value="Genomic_DNA"/>
</dbReference>
<dbReference type="PRINTS" id="PR00320">
    <property type="entry name" value="GPROTEINBRPT"/>
</dbReference>
<dbReference type="InterPro" id="IPR019775">
    <property type="entry name" value="WD40_repeat_CS"/>
</dbReference>
<dbReference type="STRING" id="1365484.W6PYW4"/>
<feature type="repeat" description="WD" evidence="8">
    <location>
        <begin position="504"/>
        <end position="535"/>
    </location>
</feature>
<dbReference type="PANTHER" id="PTHR19879">
    <property type="entry name" value="TRANSCRIPTION INITIATION FACTOR TFIID"/>
    <property type="match status" value="1"/>
</dbReference>